<feature type="transmembrane region" description="Helical" evidence="5">
    <location>
        <begin position="191"/>
        <end position="213"/>
    </location>
</feature>
<sequence length="380" mass="41319">MLTLIEQQLIPDVTKASAGDIPSFERLIQRCRQTVTGIALAIVKDLDASEEVAQQVFIHVWQQLGTLREPASFLPWVRQITRYRAYNYLRDNRVKQQVVGDEAELLLAQFADPTAEVADNLQRDQQNLLIQGLIDGLPEDSREIVLLYYREDQSSQQVAELLGLSDANVRKKLSRVRDLLKEQLLSRYGNLLLSTAPGIGFSAMLASLLVTASPPAAAAGAAFAASGSSSANVGFFGKLGLLLSGAMIGALAGVAGVYFGMQAVLKNAKDEPERVALRRIRNQTISWVVFSGVLLTLGYEMTSSAWGPLGAFVVFLIGLLISNLRVAKLIGPRLAEQARLDPAFARRQRNNKIGCMIGTSVGFIAGAAGLIYNMFEIGRL</sequence>
<keyword evidence="3" id="KW-0731">Sigma factor</keyword>
<dbReference type="InterPro" id="IPR039425">
    <property type="entry name" value="RNA_pol_sigma-70-like"/>
</dbReference>
<keyword evidence="2" id="KW-0805">Transcription regulation</keyword>
<dbReference type="Proteomes" id="UP000283077">
    <property type="component" value="Unassembled WGS sequence"/>
</dbReference>
<dbReference type="InterPro" id="IPR036388">
    <property type="entry name" value="WH-like_DNA-bd_sf"/>
</dbReference>
<dbReference type="Gene3D" id="1.10.10.10">
    <property type="entry name" value="Winged helix-like DNA-binding domain superfamily/Winged helix DNA-binding domain"/>
    <property type="match status" value="1"/>
</dbReference>
<feature type="transmembrane region" description="Helical" evidence="5">
    <location>
        <begin position="305"/>
        <end position="324"/>
    </location>
</feature>
<dbReference type="AlphaFoldDB" id="A0A437Q9I8"/>
<dbReference type="Pfam" id="PF04542">
    <property type="entry name" value="Sigma70_r2"/>
    <property type="match status" value="1"/>
</dbReference>
<proteinExistence type="inferred from homology"/>
<dbReference type="PANTHER" id="PTHR43133">
    <property type="entry name" value="RNA POLYMERASE ECF-TYPE SIGMA FACTO"/>
    <property type="match status" value="1"/>
</dbReference>
<dbReference type="Gene3D" id="1.10.1740.10">
    <property type="match status" value="1"/>
</dbReference>
<comment type="caution">
    <text evidence="8">The sequence shown here is derived from an EMBL/GenBank/DDBJ whole genome shotgun (WGS) entry which is preliminary data.</text>
</comment>
<feature type="domain" description="RNA polymerase sigma-70 region 2" evidence="6">
    <location>
        <begin position="27"/>
        <end position="93"/>
    </location>
</feature>
<name>A0A437Q9I8_9GAMM</name>
<keyword evidence="5" id="KW-0472">Membrane</keyword>
<evidence type="ECO:0000313" key="8">
    <source>
        <dbReference type="EMBL" id="RVU31228.1"/>
    </source>
</evidence>
<dbReference type="GO" id="GO:0006352">
    <property type="term" value="P:DNA-templated transcription initiation"/>
    <property type="evidence" value="ECO:0007669"/>
    <property type="project" value="InterPro"/>
</dbReference>
<evidence type="ECO:0000256" key="3">
    <source>
        <dbReference type="ARBA" id="ARBA00023082"/>
    </source>
</evidence>
<feature type="transmembrane region" description="Helical" evidence="5">
    <location>
        <begin position="233"/>
        <end position="259"/>
    </location>
</feature>
<evidence type="ECO:0000259" key="6">
    <source>
        <dbReference type="Pfam" id="PF04542"/>
    </source>
</evidence>
<evidence type="ECO:0000256" key="1">
    <source>
        <dbReference type="ARBA" id="ARBA00010641"/>
    </source>
</evidence>
<keyword evidence="9" id="KW-1185">Reference proteome</keyword>
<evidence type="ECO:0000256" key="2">
    <source>
        <dbReference type="ARBA" id="ARBA00023015"/>
    </source>
</evidence>
<dbReference type="GO" id="GO:0003677">
    <property type="term" value="F:DNA binding"/>
    <property type="evidence" value="ECO:0007669"/>
    <property type="project" value="InterPro"/>
</dbReference>
<dbReference type="GO" id="GO:0016987">
    <property type="term" value="F:sigma factor activity"/>
    <property type="evidence" value="ECO:0007669"/>
    <property type="project" value="UniProtKB-KW"/>
</dbReference>
<reference evidence="8 9" key="1">
    <citation type="submission" date="2019-01" db="EMBL/GenBank/DDBJ databases">
        <authorList>
            <person name="Chen W.-M."/>
        </authorList>
    </citation>
    <scope>NUCLEOTIDE SEQUENCE [LARGE SCALE GENOMIC DNA]</scope>
    <source>
        <strain evidence="8 9">KYPC3</strain>
    </source>
</reference>
<dbReference type="InterPro" id="IPR007627">
    <property type="entry name" value="RNA_pol_sigma70_r2"/>
</dbReference>
<dbReference type="PANTHER" id="PTHR43133:SF25">
    <property type="entry name" value="RNA POLYMERASE SIGMA FACTOR RFAY-RELATED"/>
    <property type="match status" value="1"/>
</dbReference>
<feature type="transmembrane region" description="Helical" evidence="5">
    <location>
        <begin position="353"/>
        <end position="375"/>
    </location>
</feature>
<evidence type="ECO:0000256" key="5">
    <source>
        <dbReference type="SAM" id="Phobius"/>
    </source>
</evidence>
<dbReference type="CDD" id="cd06171">
    <property type="entry name" value="Sigma70_r4"/>
    <property type="match status" value="1"/>
</dbReference>
<dbReference type="InterPro" id="IPR013324">
    <property type="entry name" value="RNA_pol_sigma_r3/r4-like"/>
</dbReference>
<dbReference type="OrthoDB" id="5757196at2"/>
<evidence type="ECO:0000256" key="4">
    <source>
        <dbReference type="ARBA" id="ARBA00023163"/>
    </source>
</evidence>
<dbReference type="InterPro" id="IPR013325">
    <property type="entry name" value="RNA_pol_sigma_r2"/>
</dbReference>
<dbReference type="RefSeq" id="WP_127701401.1">
    <property type="nucleotide sequence ID" value="NZ_SACS01000042.1"/>
</dbReference>
<dbReference type="InterPro" id="IPR013249">
    <property type="entry name" value="RNA_pol_sigma70_r4_t2"/>
</dbReference>
<dbReference type="Pfam" id="PF08281">
    <property type="entry name" value="Sigma70_r4_2"/>
    <property type="match status" value="1"/>
</dbReference>
<gene>
    <name evidence="8" type="ORF">EOE67_20215</name>
</gene>
<feature type="domain" description="RNA polymerase sigma factor 70 region 4 type 2" evidence="7">
    <location>
        <begin position="129"/>
        <end position="178"/>
    </location>
</feature>
<dbReference type="SUPFAM" id="SSF88946">
    <property type="entry name" value="Sigma2 domain of RNA polymerase sigma factors"/>
    <property type="match status" value="1"/>
</dbReference>
<comment type="similarity">
    <text evidence="1">Belongs to the sigma-70 factor family. ECF subfamily.</text>
</comment>
<evidence type="ECO:0000313" key="9">
    <source>
        <dbReference type="Proteomes" id="UP000283077"/>
    </source>
</evidence>
<accession>A0A437Q9I8</accession>
<keyword evidence="5" id="KW-1133">Transmembrane helix</keyword>
<evidence type="ECO:0000259" key="7">
    <source>
        <dbReference type="Pfam" id="PF08281"/>
    </source>
</evidence>
<organism evidence="8 9">
    <name type="scientific">Rheinheimera riviphila</name>
    <dbReference type="NCBI Taxonomy" id="1834037"/>
    <lineage>
        <taxon>Bacteria</taxon>
        <taxon>Pseudomonadati</taxon>
        <taxon>Pseudomonadota</taxon>
        <taxon>Gammaproteobacteria</taxon>
        <taxon>Chromatiales</taxon>
        <taxon>Chromatiaceae</taxon>
        <taxon>Rheinheimera</taxon>
    </lineage>
</organism>
<dbReference type="InterPro" id="IPR014284">
    <property type="entry name" value="RNA_pol_sigma-70_dom"/>
</dbReference>
<dbReference type="NCBIfam" id="TIGR02937">
    <property type="entry name" value="sigma70-ECF"/>
    <property type="match status" value="1"/>
</dbReference>
<keyword evidence="5" id="KW-0812">Transmembrane</keyword>
<feature type="transmembrane region" description="Helical" evidence="5">
    <location>
        <begin position="280"/>
        <end position="299"/>
    </location>
</feature>
<keyword evidence="4" id="KW-0804">Transcription</keyword>
<dbReference type="EMBL" id="SACS01000042">
    <property type="protein sequence ID" value="RVU31228.1"/>
    <property type="molecule type" value="Genomic_DNA"/>
</dbReference>
<protein>
    <submittedName>
        <fullName evidence="8">Sigma-70 family RNA polymerase sigma factor</fullName>
    </submittedName>
</protein>
<dbReference type="SUPFAM" id="SSF88659">
    <property type="entry name" value="Sigma3 and sigma4 domains of RNA polymerase sigma factors"/>
    <property type="match status" value="1"/>
</dbReference>